<evidence type="ECO:0000313" key="9">
    <source>
        <dbReference type="Proteomes" id="UP000007799"/>
    </source>
</evidence>
<dbReference type="InParanoid" id="F2UKK9"/>
<evidence type="ECO:0000256" key="2">
    <source>
        <dbReference type="ARBA" id="ARBA00010239"/>
    </source>
</evidence>
<comment type="similarity">
    <text evidence="2">Belongs to the SNF5 family.</text>
</comment>
<dbReference type="OMA" id="PPWVPTM"/>
<keyword evidence="5" id="KW-0539">Nucleus</keyword>
<dbReference type="PANTHER" id="PTHR10019">
    <property type="entry name" value="SNF5"/>
    <property type="match status" value="1"/>
</dbReference>
<dbReference type="Pfam" id="PF04855">
    <property type="entry name" value="SNF5"/>
    <property type="match status" value="1"/>
</dbReference>
<dbReference type="Proteomes" id="UP000007799">
    <property type="component" value="Unassembled WGS sequence"/>
</dbReference>
<dbReference type="GO" id="GO:0000228">
    <property type="term" value="C:nuclear chromosome"/>
    <property type="evidence" value="ECO:0007669"/>
    <property type="project" value="InterPro"/>
</dbReference>
<feature type="compositionally biased region" description="Basic and acidic residues" evidence="6">
    <location>
        <begin position="327"/>
        <end position="342"/>
    </location>
</feature>
<protein>
    <recommendedName>
        <fullName evidence="7">SWI/SNF Subunit INI1 DNA binding domain-containing protein</fullName>
    </recommendedName>
</protein>
<dbReference type="EMBL" id="GL832979">
    <property type="protein sequence ID" value="EGD77658.1"/>
    <property type="molecule type" value="Genomic_DNA"/>
</dbReference>
<dbReference type="InterPro" id="IPR006939">
    <property type="entry name" value="SNF5"/>
</dbReference>
<proteinExistence type="inferred from homology"/>
<gene>
    <name evidence="8" type="ORF">PTSG_08750</name>
</gene>
<dbReference type="OrthoDB" id="515064at2759"/>
<feature type="region of interest" description="Disordered" evidence="6">
    <location>
        <begin position="325"/>
        <end position="371"/>
    </location>
</feature>
<evidence type="ECO:0000256" key="4">
    <source>
        <dbReference type="ARBA" id="ARBA00023163"/>
    </source>
</evidence>
<dbReference type="GeneID" id="16070688"/>
<dbReference type="CDD" id="cd21086">
    <property type="entry name" value="WH_NTD_SMARCB1"/>
    <property type="match status" value="1"/>
</dbReference>
<keyword evidence="3" id="KW-0805">Transcription regulation</keyword>
<dbReference type="KEGG" id="sre:PTSG_08750"/>
<feature type="compositionally biased region" description="Basic and acidic residues" evidence="6">
    <location>
        <begin position="349"/>
        <end position="369"/>
    </location>
</feature>
<reference evidence="8" key="1">
    <citation type="submission" date="2009-08" db="EMBL/GenBank/DDBJ databases">
        <title>Annotation of Salpingoeca rosetta.</title>
        <authorList>
            <consortium name="The Broad Institute Genome Sequencing Platform"/>
            <person name="Russ C."/>
            <person name="Cuomo C."/>
            <person name="Burger G."/>
            <person name="Gray M.W."/>
            <person name="Holland P.W.H."/>
            <person name="King N."/>
            <person name="Lang F.B.F."/>
            <person name="Roger A.J."/>
            <person name="Ruiz-Trillo I."/>
            <person name="Young S.K."/>
            <person name="Zeng Q."/>
            <person name="Gargeya S."/>
            <person name="Alvarado L."/>
            <person name="Berlin A."/>
            <person name="Chapman S.B."/>
            <person name="Chen Z."/>
            <person name="Freedman E."/>
            <person name="Gellesch M."/>
            <person name="Goldberg J."/>
            <person name="Griggs A."/>
            <person name="Gujja S."/>
            <person name="Heilman E."/>
            <person name="Heiman D."/>
            <person name="Howarth C."/>
            <person name="Mehta T."/>
            <person name="Neiman D."/>
            <person name="Pearson M."/>
            <person name="Roberts A."/>
            <person name="Saif S."/>
            <person name="Shea T."/>
            <person name="Shenoy N."/>
            <person name="Sisk P."/>
            <person name="Stolte C."/>
            <person name="Sykes S."/>
            <person name="White J."/>
            <person name="Yandava C."/>
            <person name="Haas B."/>
            <person name="Nusbaum C."/>
            <person name="Birren B."/>
        </authorList>
    </citation>
    <scope>NUCLEOTIDE SEQUENCE [LARGE SCALE GENOMIC DNA]</scope>
    <source>
        <strain evidence="8">ATCC 50818</strain>
    </source>
</reference>
<dbReference type="InterPro" id="IPR048664">
    <property type="entry name" value="INI1_DNA-bd"/>
</dbReference>
<dbReference type="Pfam" id="PF21459">
    <property type="entry name" value="INI1_DNA-bd"/>
    <property type="match status" value="1"/>
</dbReference>
<keyword evidence="4" id="KW-0804">Transcription</keyword>
<evidence type="ECO:0000259" key="7">
    <source>
        <dbReference type="Pfam" id="PF21459"/>
    </source>
</evidence>
<dbReference type="FunCoup" id="F2UKK9">
    <property type="interactions" value="723"/>
</dbReference>
<evidence type="ECO:0000256" key="1">
    <source>
        <dbReference type="ARBA" id="ARBA00004123"/>
    </source>
</evidence>
<keyword evidence="9" id="KW-1185">Reference proteome</keyword>
<evidence type="ECO:0000256" key="6">
    <source>
        <dbReference type="SAM" id="MobiDB-lite"/>
    </source>
</evidence>
<comment type="subcellular location">
    <subcellularLocation>
        <location evidence="1">Nucleus</location>
    </subcellularLocation>
</comment>
<evidence type="ECO:0000256" key="3">
    <source>
        <dbReference type="ARBA" id="ARBA00023015"/>
    </source>
</evidence>
<dbReference type="AlphaFoldDB" id="F2UKK9"/>
<dbReference type="STRING" id="946362.F2UKK9"/>
<organism evidence="9">
    <name type="scientific">Salpingoeca rosetta (strain ATCC 50818 / BSB-021)</name>
    <dbReference type="NCBI Taxonomy" id="946362"/>
    <lineage>
        <taxon>Eukaryota</taxon>
        <taxon>Choanoflagellata</taxon>
        <taxon>Craspedida</taxon>
        <taxon>Salpingoecidae</taxon>
        <taxon>Salpingoeca</taxon>
    </lineage>
</organism>
<dbReference type="RefSeq" id="XP_004990134.1">
    <property type="nucleotide sequence ID" value="XM_004990077.1"/>
</dbReference>
<dbReference type="eggNOG" id="KOG1649">
    <property type="taxonomic scope" value="Eukaryota"/>
</dbReference>
<sequence length="422" mass="47963">MDDDAPRSFQLCEGGPRYMVAVEVARYFHQSPEQLFELYPSLYRRQATTAERGTLKRWNISHAPIVTLLLAEEVECILEKDDRRLHLQPLPAVAKKPSTFKDEKVLLTRSSHAPPIPKQPTQPLKPARPRNLFAPYYASPCGLASTSDEEPEHLASITLNLDLNGHKLRDQFLWNTQDKSISVYKFAQQLCQDLEVPTLFTHQVAAAIQSQIDAHHALKEYTPETDNIIIKLEVQVGTTQLVDQFEWDISNPLNSPEHFAETLTRDLGLGPTYTNSIAVAIREKVLQAKQALLQSQVPELAPPVADAEEVFRVADADEWGPALYTMSRRELHKKQTDEDRESRRRRRGRPEDRQSKRSKRAQEQAKSDDAAFEVESLQALPSYTPRVKAYLVQRGFGDIEKKEWIKAALARQPPSKKAFSNA</sequence>
<dbReference type="GO" id="GO:0006338">
    <property type="term" value="P:chromatin remodeling"/>
    <property type="evidence" value="ECO:0007669"/>
    <property type="project" value="InterPro"/>
</dbReference>
<feature type="domain" description="SWI/SNF Subunit INI1 DNA binding" evidence="7">
    <location>
        <begin position="6"/>
        <end position="82"/>
    </location>
</feature>
<accession>F2UKK9</accession>
<evidence type="ECO:0000313" key="8">
    <source>
        <dbReference type="EMBL" id="EGD77658.1"/>
    </source>
</evidence>
<name>F2UKK9_SALR5</name>
<evidence type="ECO:0000256" key="5">
    <source>
        <dbReference type="ARBA" id="ARBA00023242"/>
    </source>
</evidence>